<name>A0A8J4E3D5_9ACTN</name>
<gene>
    <name evidence="1" type="ORF">Vau01_082460</name>
</gene>
<organism evidence="1 2">
    <name type="scientific">Virgisporangium aurantiacum</name>
    <dbReference type="NCBI Taxonomy" id="175570"/>
    <lineage>
        <taxon>Bacteria</taxon>
        <taxon>Bacillati</taxon>
        <taxon>Actinomycetota</taxon>
        <taxon>Actinomycetes</taxon>
        <taxon>Micromonosporales</taxon>
        <taxon>Micromonosporaceae</taxon>
        <taxon>Virgisporangium</taxon>
    </lineage>
</organism>
<dbReference type="EMBL" id="BOPG01000058">
    <property type="protein sequence ID" value="GIJ60730.1"/>
    <property type="molecule type" value="Genomic_DNA"/>
</dbReference>
<proteinExistence type="predicted"/>
<dbReference type="AlphaFoldDB" id="A0A8J4E3D5"/>
<evidence type="ECO:0000313" key="1">
    <source>
        <dbReference type="EMBL" id="GIJ60730.1"/>
    </source>
</evidence>
<protein>
    <submittedName>
        <fullName evidence="1">Uncharacterized protein</fullName>
    </submittedName>
</protein>
<keyword evidence="2" id="KW-1185">Reference proteome</keyword>
<sequence>MSYVRANMAGMEDRLEPLLTAHPWAQSPDQNVANLANLDNSCSTETASNRYHRRE</sequence>
<dbReference type="Proteomes" id="UP000612585">
    <property type="component" value="Unassembled WGS sequence"/>
</dbReference>
<evidence type="ECO:0000313" key="2">
    <source>
        <dbReference type="Proteomes" id="UP000612585"/>
    </source>
</evidence>
<comment type="caution">
    <text evidence="1">The sequence shown here is derived from an EMBL/GenBank/DDBJ whole genome shotgun (WGS) entry which is preliminary data.</text>
</comment>
<accession>A0A8J4E3D5</accession>
<reference evidence="1" key="1">
    <citation type="submission" date="2021-01" db="EMBL/GenBank/DDBJ databases">
        <title>Whole genome shotgun sequence of Virgisporangium aurantiacum NBRC 16421.</title>
        <authorList>
            <person name="Komaki H."/>
            <person name="Tamura T."/>
        </authorList>
    </citation>
    <scope>NUCLEOTIDE SEQUENCE</scope>
    <source>
        <strain evidence="1">NBRC 16421</strain>
    </source>
</reference>